<dbReference type="InterPro" id="IPR013762">
    <property type="entry name" value="Integrase-like_cat_sf"/>
</dbReference>
<dbReference type="PANTHER" id="PTHR30349:SF64">
    <property type="entry name" value="PROPHAGE INTEGRASE INTD-RELATED"/>
    <property type="match status" value="1"/>
</dbReference>
<evidence type="ECO:0000256" key="1">
    <source>
        <dbReference type="ARBA" id="ARBA00008857"/>
    </source>
</evidence>
<dbReference type="GO" id="GO:0015074">
    <property type="term" value="P:DNA integration"/>
    <property type="evidence" value="ECO:0007669"/>
    <property type="project" value="InterPro"/>
</dbReference>
<dbReference type="CDD" id="cd01189">
    <property type="entry name" value="INT_ICEBs1_C_like"/>
    <property type="match status" value="1"/>
</dbReference>
<accession>A0AAW4TXG8</accession>
<evidence type="ECO:0000256" key="3">
    <source>
        <dbReference type="ARBA" id="ARBA00023172"/>
    </source>
</evidence>
<reference evidence="5" key="1">
    <citation type="submission" date="2021-10" db="EMBL/GenBank/DDBJ databases">
        <title>Collection of gut derived symbiotic bacterial strains cultured from healthy donors.</title>
        <authorList>
            <person name="Lin H."/>
            <person name="Littmann E."/>
            <person name="Claire K."/>
            <person name="Pamer E."/>
        </authorList>
    </citation>
    <scope>NUCLEOTIDE SEQUENCE</scope>
    <source>
        <strain evidence="5">MSK.23.105</strain>
    </source>
</reference>
<dbReference type="PROSITE" id="PS51898">
    <property type="entry name" value="TYR_RECOMBINASE"/>
    <property type="match status" value="1"/>
</dbReference>
<dbReference type="EMBL" id="JAJBPF010000008">
    <property type="protein sequence ID" value="MCB5644595.1"/>
    <property type="molecule type" value="Genomic_DNA"/>
</dbReference>
<dbReference type="Pfam" id="PF00589">
    <property type="entry name" value="Phage_integrase"/>
    <property type="match status" value="1"/>
</dbReference>
<keyword evidence="2" id="KW-0238">DNA-binding</keyword>
<feature type="domain" description="Tyr recombinase" evidence="4">
    <location>
        <begin position="255"/>
        <end position="448"/>
    </location>
</feature>
<dbReference type="AlphaFoldDB" id="A0AAW4TXG8"/>
<dbReference type="GO" id="GO:0006310">
    <property type="term" value="P:DNA recombination"/>
    <property type="evidence" value="ECO:0007669"/>
    <property type="project" value="UniProtKB-KW"/>
</dbReference>
<dbReference type="InterPro" id="IPR050090">
    <property type="entry name" value="Tyrosine_recombinase_XerCD"/>
</dbReference>
<dbReference type="SUPFAM" id="SSF56349">
    <property type="entry name" value="DNA breaking-rejoining enzymes"/>
    <property type="match status" value="1"/>
</dbReference>
<sequence length="476" mass="54151">MTKTSNGSFSIFTYTVPWFQSPHKAHAGCAFSRSREINMPKIRHSHGNHPQKPPRSKWGTVLARYDRTGMLIAWQVRYPNPLEPGKRVQRQFKPDQELEARRWLEAEKYLVSLHRNGIAEWVHPTERSRRKAVEEKSRTQRNMLFRDYVMRWAEEYRLPDGNGIAGGTRRNLYLDIGHFLPSLGDLPLNEITPSIIKAWYDAPHPEGRWAFRRSCMRLKAVLESATRGGLDGSEPLLSFNPFIFHIPPAPQPARINVPPVTPSELILLADAMPDYTRLSVFLSTLVGGLRCGELCGLQVQDIDLNRQILHVRHSVNRGDADRGDLQFGKTKTESSIRNVHIPDTLIPLIRQHLSDYCDLTRPDSPVFVPKRARIMSQTTLDGQFAKARLKAGRPDLTFQALRASHATLLMIQGGTLREVMNQLGHVSEKVAIRYYQLTVASHQSQVVDKLAESFMSDMASTRSRESQTALMHCRDA</sequence>
<dbReference type="InterPro" id="IPR011010">
    <property type="entry name" value="DNA_brk_join_enz"/>
</dbReference>
<evidence type="ECO:0000313" key="6">
    <source>
        <dbReference type="Proteomes" id="UP001198148"/>
    </source>
</evidence>
<evidence type="ECO:0000259" key="4">
    <source>
        <dbReference type="PROSITE" id="PS51898"/>
    </source>
</evidence>
<name>A0AAW4TXG8_BIFBR</name>
<evidence type="ECO:0000313" key="5">
    <source>
        <dbReference type="EMBL" id="MCB5644595.1"/>
    </source>
</evidence>
<dbReference type="PANTHER" id="PTHR30349">
    <property type="entry name" value="PHAGE INTEGRASE-RELATED"/>
    <property type="match status" value="1"/>
</dbReference>
<dbReference type="GO" id="GO:0003677">
    <property type="term" value="F:DNA binding"/>
    <property type="evidence" value="ECO:0007669"/>
    <property type="project" value="UniProtKB-KW"/>
</dbReference>
<protein>
    <submittedName>
        <fullName evidence="5">Site-specific integrase</fullName>
    </submittedName>
</protein>
<keyword evidence="3" id="KW-0233">DNA recombination</keyword>
<comment type="similarity">
    <text evidence="1">Belongs to the 'phage' integrase family.</text>
</comment>
<dbReference type="InterPro" id="IPR010998">
    <property type="entry name" value="Integrase_recombinase_N"/>
</dbReference>
<organism evidence="5 6">
    <name type="scientific">Bifidobacterium breve</name>
    <dbReference type="NCBI Taxonomy" id="1685"/>
    <lineage>
        <taxon>Bacteria</taxon>
        <taxon>Bacillati</taxon>
        <taxon>Actinomycetota</taxon>
        <taxon>Actinomycetes</taxon>
        <taxon>Bifidobacteriales</taxon>
        <taxon>Bifidobacteriaceae</taxon>
        <taxon>Bifidobacterium</taxon>
    </lineage>
</organism>
<comment type="caution">
    <text evidence="5">The sequence shown here is derived from an EMBL/GenBank/DDBJ whole genome shotgun (WGS) entry which is preliminary data.</text>
</comment>
<dbReference type="Gene3D" id="1.10.150.130">
    <property type="match status" value="1"/>
</dbReference>
<evidence type="ECO:0000256" key="2">
    <source>
        <dbReference type="ARBA" id="ARBA00023125"/>
    </source>
</evidence>
<dbReference type="Proteomes" id="UP001198148">
    <property type="component" value="Unassembled WGS sequence"/>
</dbReference>
<dbReference type="Gene3D" id="1.10.443.10">
    <property type="entry name" value="Intergrase catalytic core"/>
    <property type="match status" value="1"/>
</dbReference>
<gene>
    <name evidence="5" type="ORF">LIP63_04195</name>
</gene>
<proteinExistence type="inferred from homology"/>
<dbReference type="InterPro" id="IPR002104">
    <property type="entry name" value="Integrase_catalytic"/>
</dbReference>